<dbReference type="GeneID" id="25836010"/>
<reference evidence="4" key="2">
    <citation type="journal article" date="2013" name="PLoS Genet.">
        <title>Comparative genome structure, secondary metabolite, and effector coding capacity across Cochliobolus pathogens.</title>
        <authorList>
            <person name="Condon B.J."/>
            <person name="Leng Y."/>
            <person name="Wu D."/>
            <person name="Bushley K.E."/>
            <person name="Ohm R.A."/>
            <person name="Otillar R."/>
            <person name="Martin J."/>
            <person name="Schackwitz W."/>
            <person name="Grimwood J."/>
            <person name="MohdZainudin N."/>
            <person name="Xue C."/>
            <person name="Wang R."/>
            <person name="Manning V.A."/>
            <person name="Dhillon B."/>
            <person name="Tu Z.J."/>
            <person name="Steffenson B.J."/>
            <person name="Salamov A."/>
            <person name="Sun H."/>
            <person name="Lowry S."/>
            <person name="LaButti K."/>
            <person name="Han J."/>
            <person name="Copeland A."/>
            <person name="Lindquist E."/>
            <person name="Barry K."/>
            <person name="Schmutz J."/>
            <person name="Baker S.E."/>
            <person name="Ciuffetti L.M."/>
            <person name="Grigoriev I.V."/>
            <person name="Zhong S."/>
            <person name="Turgeon B.G."/>
        </authorList>
    </citation>
    <scope>NUCLEOTIDE SEQUENCE [LARGE SCALE GENOMIC DNA]</scope>
    <source>
        <strain evidence="4">C4 / ATCC 48331 / race T</strain>
    </source>
</reference>
<keyword evidence="4" id="KW-1185">Reference proteome</keyword>
<name>N4WTU2_COCH4</name>
<accession>N4WTU2</accession>
<dbReference type="Proteomes" id="UP000012338">
    <property type="component" value="Unassembled WGS sequence"/>
</dbReference>
<evidence type="ECO:0000313" key="3">
    <source>
        <dbReference type="EMBL" id="ENH99617.1"/>
    </source>
</evidence>
<organism evidence="3 4">
    <name type="scientific">Cochliobolus heterostrophus (strain C4 / ATCC 48331 / race T)</name>
    <name type="common">Southern corn leaf blight fungus</name>
    <name type="synonym">Bipolaris maydis</name>
    <dbReference type="NCBI Taxonomy" id="665024"/>
    <lineage>
        <taxon>Eukaryota</taxon>
        <taxon>Fungi</taxon>
        <taxon>Dikarya</taxon>
        <taxon>Ascomycota</taxon>
        <taxon>Pezizomycotina</taxon>
        <taxon>Dothideomycetes</taxon>
        <taxon>Pleosporomycetidae</taxon>
        <taxon>Pleosporales</taxon>
        <taxon>Pleosporineae</taxon>
        <taxon>Pleosporaceae</taxon>
        <taxon>Bipolaris</taxon>
    </lineage>
</organism>
<feature type="signal peptide" evidence="2">
    <location>
        <begin position="1"/>
        <end position="19"/>
    </location>
</feature>
<feature type="region of interest" description="Disordered" evidence="1">
    <location>
        <begin position="115"/>
        <end position="134"/>
    </location>
</feature>
<feature type="compositionally biased region" description="Basic and acidic residues" evidence="1">
    <location>
        <begin position="115"/>
        <end position="133"/>
    </location>
</feature>
<evidence type="ECO:0000256" key="2">
    <source>
        <dbReference type="SAM" id="SignalP"/>
    </source>
</evidence>
<evidence type="ECO:0000313" key="4">
    <source>
        <dbReference type="Proteomes" id="UP000012338"/>
    </source>
</evidence>
<evidence type="ECO:0000256" key="1">
    <source>
        <dbReference type="SAM" id="MobiDB-lite"/>
    </source>
</evidence>
<gene>
    <name evidence="3" type="ORF">COCC4DRAFT_104116</name>
</gene>
<reference evidence="3 4" key="1">
    <citation type="journal article" date="2012" name="PLoS Pathog.">
        <title>Diverse lifestyles and strategies of plant pathogenesis encoded in the genomes of eighteen Dothideomycetes fungi.</title>
        <authorList>
            <person name="Ohm R.A."/>
            <person name="Feau N."/>
            <person name="Henrissat B."/>
            <person name="Schoch C.L."/>
            <person name="Horwitz B.A."/>
            <person name="Barry K.W."/>
            <person name="Condon B.J."/>
            <person name="Copeland A.C."/>
            <person name="Dhillon B."/>
            <person name="Glaser F."/>
            <person name="Hesse C.N."/>
            <person name="Kosti I."/>
            <person name="LaButti K."/>
            <person name="Lindquist E.A."/>
            <person name="Lucas S."/>
            <person name="Salamov A.A."/>
            <person name="Bradshaw R.E."/>
            <person name="Ciuffetti L."/>
            <person name="Hamelin R.C."/>
            <person name="Kema G.H.J."/>
            <person name="Lawrence C."/>
            <person name="Scott J.A."/>
            <person name="Spatafora J.W."/>
            <person name="Turgeon B.G."/>
            <person name="de Wit P.J.G.M."/>
            <person name="Zhong S."/>
            <person name="Goodwin S.B."/>
            <person name="Grigoriev I.V."/>
        </authorList>
    </citation>
    <scope>NUCLEOTIDE SEQUENCE [LARGE SCALE GENOMIC DNA]</scope>
    <source>
        <strain evidence="4">C4 / ATCC 48331 / race T</strain>
    </source>
</reference>
<feature type="chain" id="PRO_5004124186" evidence="2">
    <location>
        <begin position="20"/>
        <end position="188"/>
    </location>
</feature>
<proteinExistence type="predicted"/>
<dbReference type="EMBL" id="KB733483">
    <property type="protein sequence ID" value="ENH99617.1"/>
    <property type="molecule type" value="Genomic_DNA"/>
</dbReference>
<protein>
    <submittedName>
        <fullName evidence="3">Uncharacterized protein</fullName>
    </submittedName>
</protein>
<sequence>MFSSKIFAITLGLALGVQAQQPVTPVAQSATLQHSQLVWSRIEKHIQDIAPGIVCTVGGPAIPRNISAGGIDWAQTVQDGMKIPGIQCGGTIDEEKMLKKSETAYNDMISGRVSRRETGLSRRETGLSRRESAADDAAITNVENNKVAQVKTDSSQSMFSCASAPHPDACRQCFVTNVSLAIATIGNC</sequence>
<feature type="non-terminal residue" evidence="3">
    <location>
        <position position="188"/>
    </location>
</feature>
<dbReference type="AlphaFoldDB" id="N4WTU2"/>
<keyword evidence="2" id="KW-0732">Signal</keyword>
<dbReference type="HOGENOM" id="CLU_102247_0_0_1"/>